<feature type="compositionally biased region" description="Basic and acidic residues" evidence="1">
    <location>
        <begin position="359"/>
        <end position="376"/>
    </location>
</feature>
<feature type="region of interest" description="Disordered" evidence="1">
    <location>
        <begin position="296"/>
        <end position="466"/>
    </location>
</feature>
<gene>
    <name evidence="2" type="ORF">HK414_16070</name>
</gene>
<dbReference type="Proteomes" id="UP000500826">
    <property type="component" value="Chromosome"/>
</dbReference>
<evidence type="ECO:0000313" key="3">
    <source>
        <dbReference type="Proteomes" id="UP000500826"/>
    </source>
</evidence>
<accession>A0ABX6P6Q5</accession>
<feature type="compositionally biased region" description="Basic residues" evidence="1">
    <location>
        <begin position="321"/>
        <end position="358"/>
    </location>
</feature>
<protein>
    <submittedName>
        <fullName evidence="2">Uncharacterized protein</fullName>
    </submittedName>
</protein>
<dbReference type="EMBL" id="CP053418">
    <property type="protein sequence ID" value="QJW84661.1"/>
    <property type="molecule type" value="Genomic_DNA"/>
</dbReference>
<reference evidence="2 3" key="1">
    <citation type="submission" date="2020-05" db="EMBL/GenBank/DDBJ databases">
        <title>Ramlibacter rhizophilus sp. nov., isolated from rhizosphere soil of national flower Mugunghwa from South Korea.</title>
        <authorList>
            <person name="Zheng-Fei Y."/>
            <person name="Huan T."/>
        </authorList>
    </citation>
    <scope>NUCLEOTIDE SEQUENCE [LARGE SCALE GENOMIC DNA]</scope>
    <source>
        <strain evidence="2 3">H242</strain>
    </source>
</reference>
<organism evidence="2 3">
    <name type="scientific">Ramlibacter terrae</name>
    <dbReference type="NCBI Taxonomy" id="2732511"/>
    <lineage>
        <taxon>Bacteria</taxon>
        <taxon>Pseudomonadati</taxon>
        <taxon>Pseudomonadota</taxon>
        <taxon>Betaproteobacteria</taxon>
        <taxon>Burkholderiales</taxon>
        <taxon>Comamonadaceae</taxon>
        <taxon>Ramlibacter</taxon>
    </lineage>
</organism>
<feature type="compositionally biased region" description="Basic residues" evidence="1">
    <location>
        <begin position="385"/>
        <end position="400"/>
    </location>
</feature>
<name>A0ABX6P6Q5_9BURK</name>
<evidence type="ECO:0000256" key="1">
    <source>
        <dbReference type="SAM" id="MobiDB-lite"/>
    </source>
</evidence>
<feature type="compositionally biased region" description="Basic residues" evidence="1">
    <location>
        <begin position="300"/>
        <end position="312"/>
    </location>
</feature>
<feature type="compositionally biased region" description="Basic residues" evidence="1">
    <location>
        <begin position="429"/>
        <end position="448"/>
    </location>
</feature>
<proteinExistence type="predicted"/>
<reference evidence="2 3" key="2">
    <citation type="submission" date="2020-05" db="EMBL/GenBank/DDBJ databases">
        <authorList>
            <person name="Khan S.A."/>
            <person name="Jeon C.O."/>
            <person name="Chun B.H."/>
        </authorList>
    </citation>
    <scope>NUCLEOTIDE SEQUENCE [LARGE SCALE GENOMIC DNA]</scope>
    <source>
        <strain evidence="2 3">H242</strain>
    </source>
</reference>
<sequence>MKLRFTALSATASQFFVAGGGDIFQLEGKDIEVAVNWGKGWGGSVRGTPVVNFKESFGEQGLEIATGDAPIFPDFTEGVIEAQVRNAVLAVSQFVYISGNFAFRRGASVDLKVNTPVPGVQTTINTSSIEFGGSDVNAFVGVGGPYLMADGTDAGTDPDINPNAIGLVINDFDFGLAVFRPNSAIGPPGTAKFTALKATAAEAGFVGMGDVIDFTLKDIAVGINDSTLKGFSVDFSAGVENEDGETTDGYVIQTGGAPVTIDYDNSIVEATVGEATANVAGILTLEGGFSFRREFPGKRQLQHPRLRSRHARPGAGGRCQGRLRLRRHQRPVPHRRQQRRRLRVQRRRHRPAGQRPRLRAGDGHPRGGAWRRDQRRALLHAGSHGGKRRTGGHRPLRHAGGHGPALRAERRRGQGLPRADLRRLEPVRRRQGPAHPGRHARRGVRLRPGRGPAGHRPEGEARPVRPVHARHPGTRLHLRDAGPGLDGILLGALPGLPTLPNLADLTFPTSTCPASSRACRWGRCPTSTSTSISPAPTS</sequence>
<evidence type="ECO:0000313" key="2">
    <source>
        <dbReference type="EMBL" id="QJW84661.1"/>
    </source>
</evidence>
<feature type="compositionally biased region" description="Basic and acidic residues" evidence="1">
    <location>
        <begin position="419"/>
        <end position="428"/>
    </location>
</feature>
<keyword evidence="3" id="KW-1185">Reference proteome</keyword>